<dbReference type="AlphaFoldDB" id="A0A8X6TY44"/>
<dbReference type="PANTHER" id="PTHR45913">
    <property type="entry name" value="EPM2A-INTERACTING PROTEIN 1"/>
    <property type="match status" value="1"/>
</dbReference>
<dbReference type="EMBL" id="BMAW01067243">
    <property type="protein sequence ID" value="GFT58788.1"/>
    <property type="molecule type" value="Genomic_DNA"/>
</dbReference>
<proteinExistence type="predicted"/>
<gene>
    <name evidence="1" type="primary">WH47_07713</name>
    <name evidence="1" type="ORF">NPIL_557771</name>
</gene>
<sequence>MNSDLNYFQTSKNNFEKKSNMKISFIAHNRTVNRTLEASYHISLFIAKSGKSHTIEDNLIKPLISVFLKIILGKDDKDVKDMPLSNSTVSRIDEMSENIEMQFVEKLKQENFGTVG</sequence>
<organism evidence="1 2">
    <name type="scientific">Nephila pilipes</name>
    <name type="common">Giant wood spider</name>
    <name type="synonym">Nephila maculata</name>
    <dbReference type="NCBI Taxonomy" id="299642"/>
    <lineage>
        <taxon>Eukaryota</taxon>
        <taxon>Metazoa</taxon>
        <taxon>Ecdysozoa</taxon>
        <taxon>Arthropoda</taxon>
        <taxon>Chelicerata</taxon>
        <taxon>Arachnida</taxon>
        <taxon>Araneae</taxon>
        <taxon>Araneomorphae</taxon>
        <taxon>Entelegynae</taxon>
        <taxon>Araneoidea</taxon>
        <taxon>Nephilidae</taxon>
        <taxon>Nephila</taxon>
    </lineage>
</organism>
<dbReference type="OrthoDB" id="6427599at2759"/>
<dbReference type="Proteomes" id="UP000887013">
    <property type="component" value="Unassembled WGS sequence"/>
</dbReference>
<evidence type="ECO:0000313" key="1">
    <source>
        <dbReference type="EMBL" id="GFT58788.1"/>
    </source>
</evidence>
<accession>A0A8X6TY44</accession>
<dbReference type="PANTHER" id="PTHR45913:SF19">
    <property type="entry name" value="LOW QUALITY PROTEIN: ZINC FINGER BED DOMAIN-CONTAINING PROTEIN 5-LIKE"/>
    <property type="match status" value="1"/>
</dbReference>
<keyword evidence="2" id="KW-1185">Reference proteome</keyword>
<reference evidence="1" key="1">
    <citation type="submission" date="2020-08" db="EMBL/GenBank/DDBJ databases">
        <title>Multicomponent nature underlies the extraordinary mechanical properties of spider dragline silk.</title>
        <authorList>
            <person name="Kono N."/>
            <person name="Nakamura H."/>
            <person name="Mori M."/>
            <person name="Yoshida Y."/>
            <person name="Ohtoshi R."/>
            <person name="Malay A.D."/>
            <person name="Moran D.A.P."/>
            <person name="Tomita M."/>
            <person name="Numata K."/>
            <person name="Arakawa K."/>
        </authorList>
    </citation>
    <scope>NUCLEOTIDE SEQUENCE</scope>
</reference>
<comment type="caution">
    <text evidence="1">The sequence shown here is derived from an EMBL/GenBank/DDBJ whole genome shotgun (WGS) entry which is preliminary data.</text>
</comment>
<evidence type="ECO:0000313" key="2">
    <source>
        <dbReference type="Proteomes" id="UP000887013"/>
    </source>
</evidence>
<protein>
    <submittedName>
        <fullName evidence="1">SCAN domain-containing protein 3</fullName>
    </submittedName>
</protein>
<name>A0A8X6TY44_NEPPI</name>